<accession>A0A9D4H8M4</accession>
<sequence length="125" mass="14749">MIPERNLMAACGLTDALQSKWVADITVMMEEGPRVILRLEKIRKAIIASPEPLLWFSKKRMEQEMLFLEFLNRNMKCENENRETDTDFILNAIKRRSDEILREVILRMILEGSSNTKNLFHRILQ</sequence>
<comment type="caution">
    <text evidence="1">The sequence shown here is derived from an EMBL/GenBank/DDBJ whole genome shotgun (WGS) entry which is preliminary data.</text>
</comment>
<proteinExistence type="predicted"/>
<evidence type="ECO:0000313" key="1">
    <source>
        <dbReference type="EMBL" id="KAH3829545.1"/>
    </source>
</evidence>
<gene>
    <name evidence="1" type="ORF">DPMN_131542</name>
</gene>
<dbReference type="Proteomes" id="UP000828390">
    <property type="component" value="Unassembled WGS sequence"/>
</dbReference>
<dbReference type="EMBL" id="JAIWYP010000005">
    <property type="protein sequence ID" value="KAH3829545.1"/>
    <property type="molecule type" value="Genomic_DNA"/>
</dbReference>
<organism evidence="1 2">
    <name type="scientific">Dreissena polymorpha</name>
    <name type="common">Zebra mussel</name>
    <name type="synonym">Mytilus polymorpha</name>
    <dbReference type="NCBI Taxonomy" id="45954"/>
    <lineage>
        <taxon>Eukaryota</taxon>
        <taxon>Metazoa</taxon>
        <taxon>Spiralia</taxon>
        <taxon>Lophotrochozoa</taxon>
        <taxon>Mollusca</taxon>
        <taxon>Bivalvia</taxon>
        <taxon>Autobranchia</taxon>
        <taxon>Heteroconchia</taxon>
        <taxon>Euheterodonta</taxon>
        <taxon>Imparidentia</taxon>
        <taxon>Neoheterodontei</taxon>
        <taxon>Myida</taxon>
        <taxon>Dreissenoidea</taxon>
        <taxon>Dreissenidae</taxon>
        <taxon>Dreissena</taxon>
    </lineage>
</organism>
<protein>
    <submittedName>
        <fullName evidence="1">Uncharacterized protein</fullName>
    </submittedName>
</protein>
<reference evidence="1" key="2">
    <citation type="submission" date="2020-11" db="EMBL/GenBank/DDBJ databases">
        <authorList>
            <person name="McCartney M.A."/>
            <person name="Auch B."/>
            <person name="Kono T."/>
            <person name="Mallez S."/>
            <person name="Becker A."/>
            <person name="Gohl D.M."/>
            <person name="Silverstein K.A.T."/>
            <person name="Koren S."/>
            <person name="Bechman K.B."/>
            <person name="Herman A."/>
            <person name="Abrahante J.E."/>
            <person name="Garbe J."/>
        </authorList>
    </citation>
    <scope>NUCLEOTIDE SEQUENCE</scope>
    <source>
        <strain evidence="1">Duluth1</strain>
        <tissue evidence="1">Whole animal</tissue>
    </source>
</reference>
<dbReference type="AlphaFoldDB" id="A0A9D4H8M4"/>
<name>A0A9D4H8M4_DREPO</name>
<keyword evidence="2" id="KW-1185">Reference proteome</keyword>
<evidence type="ECO:0000313" key="2">
    <source>
        <dbReference type="Proteomes" id="UP000828390"/>
    </source>
</evidence>
<reference evidence="1" key="1">
    <citation type="journal article" date="2019" name="bioRxiv">
        <title>The Genome of the Zebra Mussel, Dreissena polymorpha: A Resource for Invasive Species Research.</title>
        <authorList>
            <person name="McCartney M.A."/>
            <person name="Auch B."/>
            <person name="Kono T."/>
            <person name="Mallez S."/>
            <person name="Zhang Y."/>
            <person name="Obille A."/>
            <person name="Becker A."/>
            <person name="Abrahante J.E."/>
            <person name="Garbe J."/>
            <person name="Badalamenti J.P."/>
            <person name="Herman A."/>
            <person name="Mangelson H."/>
            <person name="Liachko I."/>
            <person name="Sullivan S."/>
            <person name="Sone E.D."/>
            <person name="Koren S."/>
            <person name="Silverstein K.A.T."/>
            <person name="Beckman K.B."/>
            <person name="Gohl D.M."/>
        </authorList>
    </citation>
    <scope>NUCLEOTIDE SEQUENCE</scope>
    <source>
        <strain evidence="1">Duluth1</strain>
        <tissue evidence="1">Whole animal</tissue>
    </source>
</reference>